<dbReference type="InterPro" id="IPR009071">
    <property type="entry name" value="HMG_box_dom"/>
</dbReference>
<feature type="compositionally biased region" description="Basic and acidic residues" evidence="1">
    <location>
        <begin position="176"/>
        <end position="186"/>
    </location>
</feature>
<feature type="compositionally biased region" description="Low complexity" evidence="1">
    <location>
        <begin position="135"/>
        <end position="153"/>
    </location>
</feature>
<sequence>MASPEKTVPTIATSAPDVSFAIYFAQEMQLFFKHIQEAALKYSETKELPQSIFPGEPTSSVKKIKKDKTKRKPSAYNLYVRDALEKLKSDPTKSDSSHRSLFTEAVSLWSKLSDEQKLAWAAAHGMEHVDSGEDTPPAAATPTAVKKAPALEPEAPPTQPATEEDGKKKKKKHHKDKDSEHKSEKKDKKKRKKVCVLFVGGKKDGCVWKCGEQHRGDCRAVCDTAVGCNALR</sequence>
<dbReference type="AlphaFoldDB" id="A0AAD9IN10"/>
<evidence type="ECO:0000313" key="3">
    <source>
        <dbReference type="EMBL" id="KAK2080728.1"/>
    </source>
</evidence>
<dbReference type="Pfam" id="PF09011">
    <property type="entry name" value="HMG_box_2"/>
    <property type="match status" value="1"/>
</dbReference>
<evidence type="ECO:0000259" key="2">
    <source>
        <dbReference type="Pfam" id="PF09011"/>
    </source>
</evidence>
<protein>
    <recommendedName>
        <fullName evidence="2">HMG box domain-containing protein</fullName>
    </recommendedName>
</protein>
<comment type="caution">
    <text evidence="3">The sequence shown here is derived from an EMBL/GenBank/DDBJ whole genome shotgun (WGS) entry which is preliminary data.</text>
</comment>
<keyword evidence="4" id="KW-1185">Reference proteome</keyword>
<evidence type="ECO:0000256" key="1">
    <source>
        <dbReference type="SAM" id="MobiDB-lite"/>
    </source>
</evidence>
<name>A0AAD9IN10_PROWI</name>
<feature type="region of interest" description="Disordered" evidence="1">
    <location>
        <begin position="126"/>
        <end position="191"/>
    </location>
</feature>
<accession>A0AAD9IN10</accession>
<dbReference type="SUPFAM" id="SSF47095">
    <property type="entry name" value="HMG-box"/>
    <property type="match status" value="1"/>
</dbReference>
<dbReference type="EMBL" id="JASFZW010000001">
    <property type="protein sequence ID" value="KAK2080728.1"/>
    <property type="molecule type" value="Genomic_DNA"/>
</dbReference>
<gene>
    <name evidence="3" type="ORF">QBZ16_000582</name>
</gene>
<dbReference type="CDD" id="cd00084">
    <property type="entry name" value="HMG-box_SF"/>
    <property type="match status" value="1"/>
</dbReference>
<evidence type="ECO:0000313" key="4">
    <source>
        <dbReference type="Proteomes" id="UP001255856"/>
    </source>
</evidence>
<dbReference type="Gene3D" id="1.10.30.10">
    <property type="entry name" value="High mobility group box domain"/>
    <property type="match status" value="1"/>
</dbReference>
<dbReference type="Proteomes" id="UP001255856">
    <property type="component" value="Unassembled WGS sequence"/>
</dbReference>
<proteinExistence type="predicted"/>
<dbReference type="InterPro" id="IPR036910">
    <property type="entry name" value="HMG_box_dom_sf"/>
</dbReference>
<organism evidence="3 4">
    <name type="scientific">Prototheca wickerhamii</name>
    <dbReference type="NCBI Taxonomy" id="3111"/>
    <lineage>
        <taxon>Eukaryota</taxon>
        <taxon>Viridiplantae</taxon>
        <taxon>Chlorophyta</taxon>
        <taxon>core chlorophytes</taxon>
        <taxon>Trebouxiophyceae</taxon>
        <taxon>Chlorellales</taxon>
        <taxon>Chlorellaceae</taxon>
        <taxon>Prototheca</taxon>
    </lineage>
</organism>
<feature type="domain" description="HMG box" evidence="2">
    <location>
        <begin position="68"/>
        <end position="121"/>
    </location>
</feature>
<reference evidence="3" key="1">
    <citation type="submission" date="2021-01" db="EMBL/GenBank/DDBJ databases">
        <authorList>
            <person name="Eckstrom K.M.E."/>
        </authorList>
    </citation>
    <scope>NUCLEOTIDE SEQUENCE</scope>
    <source>
        <strain evidence="3">UVCC 0001</strain>
    </source>
</reference>